<comment type="caution">
    <text evidence="1">The sequence shown here is derived from an EMBL/GenBank/DDBJ whole genome shotgun (WGS) entry which is preliminary data.</text>
</comment>
<protein>
    <submittedName>
        <fullName evidence="1">Uncharacterized protein</fullName>
    </submittedName>
</protein>
<name>A0ABN9W4W3_9DINO</name>
<evidence type="ECO:0000313" key="2">
    <source>
        <dbReference type="Proteomes" id="UP001189429"/>
    </source>
</evidence>
<gene>
    <name evidence="1" type="ORF">PCOR1329_LOCUS64076</name>
</gene>
<organism evidence="1 2">
    <name type="scientific">Prorocentrum cordatum</name>
    <dbReference type="NCBI Taxonomy" id="2364126"/>
    <lineage>
        <taxon>Eukaryota</taxon>
        <taxon>Sar</taxon>
        <taxon>Alveolata</taxon>
        <taxon>Dinophyceae</taxon>
        <taxon>Prorocentrales</taxon>
        <taxon>Prorocentraceae</taxon>
        <taxon>Prorocentrum</taxon>
    </lineage>
</organism>
<dbReference type="EMBL" id="CAUYUJ010018159">
    <property type="protein sequence ID" value="CAK0881141.1"/>
    <property type="molecule type" value="Genomic_DNA"/>
</dbReference>
<keyword evidence="2" id="KW-1185">Reference proteome</keyword>
<dbReference type="Proteomes" id="UP001189429">
    <property type="component" value="Unassembled WGS sequence"/>
</dbReference>
<sequence length="146" mass="14883">MQVHLPESPPKKNRLESCLVLVPPILAACERGRAWRSAGQLLADLRRARTAPGAVASQCAARAFGFAGGHAAAARAASEADAPPARLSPADRRAVWSATVWAFEVSAAPAPPCRSPATAAGVVSVAEAVRRYCPVQGPAAAQGGGP</sequence>
<accession>A0ABN9W4W3</accession>
<reference evidence="1" key="1">
    <citation type="submission" date="2023-10" db="EMBL/GenBank/DDBJ databases">
        <authorList>
            <person name="Chen Y."/>
            <person name="Shah S."/>
            <person name="Dougan E. K."/>
            <person name="Thang M."/>
            <person name="Chan C."/>
        </authorList>
    </citation>
    <scope>NUCLEOTIDE SEQUENCE [LARGE SCALE GENOMIC DNA]</scope>
</reference>
<proteinExistence type="predicted"/>
<evidence type="ECO:0000313" key="1">
    <source>
        <dbReference type="EMBL" id="CAK0881141.1"/>
    </source>
</evidence>